<feature type="compositionally biased region" description="Pro residues" evidence="1">
    <location>
        <begin position="243"/>
        <end position="255"/>
    </location>
</feature>
<feature type="region of interest" description="Disordered" evidence="1">
    <location>
        <begin position="242"/>
        <end position="262"/>
    </location>
</feature>
<evidence type="ECO:0000313" key="3">
    <source>
        <dbReference type="Proteomes" id="UP000813427"/>
    </source>
</evidence>
<protein>
    <submittedName>
        <fullName evidence="2">Uncharacterized protein</fullName>
    </submittedName>
</protein>
<dbReference type="AlphaFoldDB" id="A0A8K0RWQ2"/>
<name>A0A8K0RWQ2_9HYPO</name>
<comment type="caution">
    <text evidence="2">The sequence shown here is derived from an EMBL/GenBank/DDBJ whole genome shotgun (WGS) entry which is preliminary data.</text>
</comment>
<organism evidence="2 3">
    <name type="scientific">Fusarium tricinctum</name>
    <dbReference type="NCBI Taxonomy" id="61284"/>
    <lineage>
        <taxon>Eukaryota</taxon>
        <taxon>Fungi</taxon>
        <taxon>Dikarya</taxon>
        <taxon>Ascomycota</taxon>
        <taxon>Pezizomycotina</taxon>
        <taxon>Sordariomycetes</taxon>
        <taxon>Hypocreomycetidae</taxon>
        <taxon>Hypocreales</taxon>
        <taxon>Nectriaceae</taxon>
        <taxon>Fusarium</taxon>
        <taxon>Fusarium tricinctum species complex</taxon>
    </lineage>
</organism>
<feature type="region of interest" description="Disordered" evidence="1">
    <location>
        <begin position="69"/>
        <end position="114"/>
    </location>
</feature>
<reference evidence="2" key="1">
    <citation type="journal article" date="2021" name="Nat. Commun.">
        <title>Genetic determinants of endophytism in the Arabidopsis root mycobiome.</title>
        <authorList>
            <person name="Mesny F."/>
            <person name="Miyauchi S."/>
            <person name="Thiergart T."/>
            <person name="Pickel B."/>
            <person name="Atanasova L."/>
            <person name="Karlsson M."/>
            <person name="Huettel B."/>
            <person name="Barry K.W."/>
            <person name="Haridas S."/>
            <person name="Chen C."/>
            <person name="Bauer D."/>
            <person name="Andreopoulos W."/>
            <person name="Pangilinan J."/>
            <person name="LaButti K."/>
            <person name="Riley R."/>
            <person name="Lipzen A."/>
            <person name="Clum A."/>
            <person name="Drula E."/>
            <person name="Henrissat B."/>
            <person name="Kohler A."/>
            <person name="Grigoriev I.V."/>
            <person name="Martin F.M."/>
            <person name="Hacquard S."/>
        </authorList>
    </citation>
    <scope>NUCLEOTIDE SEQUENCE</scope>
    <source>
        <strain evidence="2">MPI-SDFR-AT-0068</strain>
    </source>
</reference>
<feature type="region of interest" description="Disordered" evidence="1">
    <location>
        <begin position="1"/>
        <end position="32"/>
    </location>
</feature>
<evidence type="ECO:0000256" key="1">
    <source>
        <dbReference type="SAM" id="MobiDB-lite"/>
    </source>
</evidence>
<feature type="compositionally biased region" description="Polar residues" evidence="1">
    <location>
        <begin position="370"/>
        <end position="381"/>
    </location>
</feature>
<keyword evidence="3" id="KW-1185">Reference proteome</keyword>
<sequence length="395" mass="43742">MDPFDRRFHRYHRRSNDDADNTGERQNPEDPADCLCETCQIQHRLRNPYRMASLAHELNQSLNILDRERPSISVTPRRPAGPRPSRSLPLLAPRPTRDPDTHSILDQSDTTTGSELDRALTLGSQSRLPDIQQYAELGAQNEHAQAGSSRPAPNRLPAILPNYPREYPPPPYATQERDDRNRHIPSSRPTPRYHDQRRYSQLGGENANLRHRGVRPAPTELPPAIPRQFVSNCINNFHGPLRPSSPAPTGFPPAIPQRSVSGGQSNFYMPTRPSFAPTEFPLAIPQYPGLGGQNNLHIPARPSPTPTGFLPSATGLLPAIPQYAGSGGQNNFYVPTRPPPVLQQHGGNDGRSGFAQIGYSTAIQSSLTTEVQANRGNTVTQNEEKDDFVIDSEEE</sequence>
<feature type="compositionally biased region" description="Low complexity" evidence="1">
    <location>
        <begin position="75"/>
        <end position="94"/>
    </location>
</feature>
<accession>A0A8K0RWQ2</accession>
<evidence type="ECO:0000313" key="2">
    <source>
        <dbReference type="EMBL" id="KAH7242494.1"/>
    </source>
</evidence>
<feature type="compositionally biased region" description="Polar residues" evidence="1">
    <location>
        <begin position="104"/>
        <end position="114"/>
    </location>
</feature>
<gene>
    <name evidence="2" type="ORF">BKA59DRAFT_480934</name>
</gene>
<dbReference type="EMBL" id="JAGPXF010000005">
    <property type="protein sequence ID" value="KAH7242494.1"/>
    <property type="molecule type" value="Genomic_DNA"/>
</dbReference>
<feature type="compositionally biased region" description="Acidic residues" evidence="1">
    <location>
        <begin position="384"/>
        <end position="395"/>
    </location>
</feature>
<feature type="compositionally biased region" description="Basic and acidic residues" evidence="1">
    <location>
        <begin position="14"/>
        <end position="28"/>
    </location>
</feature>
<feature type="region of interest" description="Disordered" evidence="1">
    <location>
        <begin position="370"/>
        <end position="395"/>
    </location>
</feature>
<proteinExistence type="predicted"/>
<feature type="region of interest" description="Disordered" evidence="1">
    <location>
        <begin position="140"/>
        <end position="222"/>
    </location>
</feature>
<dbReference type="Proteomes" id="UP000813427">
    <property type="component" value="Unassembled WGS sequence"/>
</dbReference>